<feature type="compositionally biased region" description="Basic and acidic residues" evidence="1">
    <location>
        <begin position="33"/>
        <end position="53"/>
    </location>
</feature>
<dbReference type="RefSeq" id="WP_010687154.1">
    <property type="nucleotide sequence ID" value="NZ_CP043538.1"/>
</dbReference>
<evidence type="ECO:0000313" key="4">
    <source>
        <dbReference type="Proteomes" id="UP000012488"/>
    </source>
</evidence>
<evidence type="ECO:0000256" key="2">
    <source>
        <dbReference type="SAM" id="SignalP"/>
    </source>
</evidence>
<organism evidence="3 4">
    <name type="scientific">Methylobacterium mesophilicum SR1.6/6</name>
    <dbReference type="NCBI Taxonomy" id="908290"/>
    <lineage>
        <taxon>Bacteria</taxon>
        <taxon>Pseudomonadati</taxon>
        <taxon>Pseudomonadota</taxon>
        <taxon>Alphaproteobacteria</taxon>
        <taxon>Hyphomicrobiales</taxon>
        <taxon>Methylobacteriaceae</taxon>
        <taxon>Methylobacterium</taxon>
    </lineage>
</organism>
<reference evidence="3 4" key="1">
    <citation type="journal article" date="2012" name="Genet. Mol. Biol.">
        <title>Analysis of 16S rRNA and mxaF genes revealing insights into Methylobacterium niche-specific plant association.</title>
        <authorList>
            <person name="Dourado M.N."/>
            <person name="Andreote F.D."/>
            <person name="Dini-Andreote F."/>
            <person name="Conti R."/>
            <person name="Araujo J.M."/>
            <person name="Araujo W.L."/>
        </authorList>
    </citation>
    <scope>NUCLEOTIDE SEQUENCE [LARGE SCALE GENOMIC DNA]</scope>
    <source>
        <strain evidence="3 4">SR1.6/6</strain>
    </source>
</reference>
<dbReference type="AlphaFoldDB" id="A0A6B9FD17"/>
<reference evidence="3 4" key="2">
    <citation type="journal article" date="2013" name="Genome Announc.">
        <title>Draft Genome Sequence of Methylobacterium mesophilicum Strain SR1.6/6, Isolated from Citrus sinensis.</title>
        <authorList>
            <person name="Marinho Almeida D."/>
            <person name="Dini-Andreote F."/>
            <person name="Camargo Neves A.A."/>
            <person name="Juca Ramos R.T."/>
            <person name="Andreote F.D."/>
            <person name="Carneiro A.R."/>
            <person name="Oliveira de Souza Lima A."/>
            <person name="Caracciolo Gomes de Sa P.H."/>
            <person name="Ribeiro Barbosa M.S."/>
            <person name="Araujo W.L."/>
            <person name="Silva A."/>
        </authorList>
    </citation>
    <scope>NUCLEOTIDE SEQUENCE [LARGE SCALE GENOMIC DNA]</scope>
    <source>
        <strain evidence="3 4">SR1.6/6</strain>
    </source>
</reference>
<gene>
    <name evidence="3" type="ORF">MMSR116_04135</name>
</gene>
<feature type="region of interest" description="Disordered" evidence="1">
    <location>
        <begin position="24"/>
        <end position="57"/>
    </location>
</feature>
<sequence length="140" mass="14128">MTGRLLPIAALTLALAAVPALGQQAGRAPSRTAPDKVAPDKGSPDKGAPDRRGGPPVIGCPSLANYRMLMRDGVQAAAAQLADPKADHLGCATLSRTEITGIADHVLLGGQSYDCAGIRGTTACHWIEAGASGRPGPAGR</sequence>
<feature type="chain" id="PRO_5025670192" evidence="2">
    <location>
        <begin position="23"/>
        <end position="140"/>
    </location>
</feature>
<dbReference type="Proteomes" id="UP000012488">
    <property type="component" value="Chromosome"/>
</dbReference>
<feature type="signal peptide" evidence="2">
    <location>
        <begin position="1"/>
        <end position="22"/>
    </location>
</feature>
<evidence type="ECO:0000313" key="3">
    <source>
        <dbReference type="EMBL" id="QGY01180.1"/>
    </source>
</evidence>
<evidence type="ECO:0000256" key="1">
    <source>
        <dbReference type="SAM" id="MobiDB-lite"/>
    </source>
</evidence>
<accession>A0A6B9FD17</accession>
<dbReference type="EMBL" id="CP043538">
    <property type="protein sequence ID" value="QGY01180.1"/>
    <property type="molecule type" value="Genomic_DNA"/>
</dbReference>
<dbReference type="KEGG" id="mmes:MMSR116_04135"/>
<name>A0A6B9FD17_9HYPH</name>
<proteinExistence type="predicted"/>
<protein>
    <submittedName>
        <fullName evidence="3">Uncharacterized protein</fullName>
    </submittedName>
</protein>
<keyword evidence="2" id="KW-0732">Signal</keyword>
<dbReference type="OrthoDB" id="8005593at2"/>